<keyword evidence="3" id="KW-1185">Reference proteome</keyword>
<feature type="transmembrane region" description="Helical" evidence="1">
    <location>
        <begin position="76"/>
        <end position="93"/>
    </location>
</feature>
<gene>
    <name evidence="2" type="ORF">JHT90_02880</name>
</gene>
<evidence type="ECO:0008006" key="4">
    <source>
        <dbReference type="Google" id="ProtNLM"/>
    </source>
</evidence>
<dbReference type="EMBL" id="CP067393">
    <property type="protein sequence ID" value="QQP86204.1"/>
    <property type="molecule type" value="Genomic_DNA"/>
</dbReference>
<evidence type="ECO:0000313" key="2">
    <source>
        <dbReference type="EMBL" id="QQP86204.1"/>
    </source>
</evidence>
<keyword evidence="1" id="KW-0812">Transmembrane</keyword>
<dbReference type="AlphaFoldDB" id="A0A974NGK3"/>
<feature type="transmembrane region" description="Helical" evidence="1">
    <location>
        <begin position="49"/>
        <end position="69"/>
    </location>
</feature>
<keyword evidence="1" id="KW-1133">Transmembrane helix</keyword>
<evidence type="ECO:0000313" key="3">
    <source>
        <dbReference type="Proteomes" id="UP000595278"/>
    </source>
</evidence>
<reference evidence="2 3" key="1">
    <citation type="submission" date="2021-01" db="EMBL/GenBank/DDBJ databases">
        <title>Entomomonas sp. F2A isolated from a house cricket (Acheta domesticus).</title>
        <authorList>
            <person name="Spergser J."/>
            <person name="Busse H.-J."/>
        </authorList>
    </citation>
    <scope>NUCLEOTIDE SEQUENCE [LARGE SCALE GENOMIC DNA]</scope>
    <source>
        <strain evidence="2 3">F2A</strain>
    </source>
</reference>
<sequence length="99" mass="10761">MKIHQQSLTKYRITVAIRCLIAIAGGYALAATSNIFLALYLPLTPSEAVITSNLLCLVILCIAVCWVFSVDKNWKALLGVLLPTLLCLLFNSLHQSGSV</sequence>
<feature type="transmembrane region" description="Helical" evidence="1">
    <location>
        <begin position="20"/>
        <end position="43"/>
    </location>
</feature>
<organism evidence="2 3">
    <name type="scientific">Entomomonas asaccharolytica</name>
    <dbReference type="NCBI Taxonomy" id="2785331"/>
    <lineage>
        <taxon>Bacteria</taxon>
        <taxon>Pseudomonadati</taxon>
        <taxon>Pseudomonadota</taxon>
        <taxon>Gammaproteobacteria</taxon>
        <taxon>Pseudomonadales</taxon>
        <taxon>Pseudomonadaceae</taxon>
        <taxon>Entomomonas</taxon>
    </lineage>
</organism>
<evidence type="ECO:0000256" key="1">
    <source>
        <dbReference type="SAM" id="Phobius"/>
    </source>
</evidence>
<dbReference type="KEGG" id="eaz:JHT90_02880"/>
<name>A0A974NGK3_9GAMM</name>
<dbReference type="RefSeq" id="WP_201093867.1">
    <property type="nucleotide sequence ID" value="NZ_CP067393.1"/>
</dbReference>
<proteinExistence type="predicted"/>
<protein>
    <recommendedName>
        <fullName evidence="4">DUF3649 domain-containing protein</fullName>
    </recommendedName>
</protein>
<accession>A0A974NGK3</accession>
<dbReference type="Proteomes" id="UP000595278">
    <property type="component" value="Chromosome"/>
</dbReference>
<keyword evidence="1" id="KW-0472">Membrane</keyword>